<evidence type="ECO:0000259" key="9">
    <source>
        <dbReference type="Pfam" id="PF13231"/>
    </source>
</evidence>
<proteinExistence type="predicted"/>
<feature type="transmembrane region" description="Helical" evidence="8">
    <location>
        <begin position="146"/>
        <end position="179"/>
    </location>
</feature>
<accession>A0ABN8JNN7</accession>
<name>A0ABN8JNN7_9HYPH</name>
<feature type="transmembrane region" description="Helical" evidence="8">
    <location>
        <begin position="191"/>
        <end position="222"/>
    </location>
</feature>
<feature type="transmembrane region" description="Helical" evidence="8">
    <location>
        <begin position="99"/>
        <end position="125"/>
    </location>
</feature>
<keyword evidence="11" id="KW-1185">Reference proteome</keyword>
<dbReference type="InterPro" id="IPR050297">
    <property type="entry name" value="LipidA_mod_glycosyltrf_83"/>
</dbReference>
<feature type="transmembrane region" description="Helical" evidence="8">
    <location>
        <begin position="234"/>
        <end position="254"/>
    </location>
</feature>
<dbReference type="Proteomes" id="UP001153050">
    <property type="component" value="Unassembled WGS sequence"/>
</dbReference>
<gene>
    <name evidence="10" type="ORF">MES5069_230070</name>
</gene>
<evidence type="ECO:0000256" key="5">
    <source>
        <dbReference type="ARBA" id="ARBA00022692"/>
    </source>
</evidence>
<reference evidence="10 11" key="1">
    <citation type="submission" date="2022-03" db="EMBL/GenBank/DDBJ databases">
        <authorList>
            <person name="Brunel B."/>
        </authorList>
    </citation>
    <scope>NUCLEOTIDE SEQUENCE [LARGE SCALE GENOMIC DNA]</scope>
    <source>
        <strain evidence="10">STM5069sample</strain>
    </source>
</reference>
<feature type="transmembrane region" description="Helical" evidence="8">
    <location>
        <begin position="356"/>
        <end position="373"/>
    </location>
</feature>
<evidence type="ECO:0000256" key="2">
    <source>
        <dbReference type="ARBA" id="ARBA00022475"/>
    </source>
</evidence>
<keyword evidence="6 8" id="KW-1133">Transmembrane helix</keyword>
<comment type="subcellular location">
    <subcellularLocation>
        <location evidence="1">Cell membrane</location>
        <topology evidence="1">Multi-pass membrane protein</topology>
    </subcellularLocation>
</comment>
<feature type="transmembrane region" description="Helical" evidence="8">
    <location>
        <begin position="330"/>
        <end position="350"/>
    </location>
</feature>
<feature type="transmembrane region" description="Helical" evidence="8">
    <location>
        <begin position="289"/>
        <end position="309"/>
    </location>
</feature>
<evidence type="ECO:0000313" key="10">
    <source>
        <dbReference type="EMBL" id="CAH2399652.1"/>
    </source>
</evidence>
<keyword evidence="5 8" id="KW-0812">Transmembrane</keyword>
<feature type="transmembrane region" description="Helical" evidence="8">
    <location>
        <begin position="385"/>
        <end position="403"/>
    </location>
</feature>
<organism evidence="10 11">
    <name type="scientific">Mesorhizobium escarrei</name>
    <dbReference type="NCBI Taxonomy" id="666018"/>
    <lineage>
        <taxon>Bacteria</taxon>
        <taxon>Pseudomonadati</taxon>
        <taxon>Pseudomonadota</taxon>
        <taxon>Alphaproteobacteria</taxon>
        <taxon>Hyphomicrobiales</taxon>
        <taxon>Phyllobacteriaceae</taxon>
        <taxon>Mesorhizobium</taxon>
    </lineage>
</organism>
<evidence type="ECO:0000256" key="6">
    <source>
        <dbReference type="ARBA" id="ARBA00022989"/>
    </source>
</evidence>
<keyword evidence="7 8" id="KW-0472">Membrane</keyword>
<feature type="domain" description="Glycosyltransferase RgtA/B/C/D-like" evidence="9">
    <location>
        <begin position="89"/>
        <end position="252"/>
    </location>
</feature>
<sequence>MVRSCALQERSIGARLEGKQFLARIPILNPAHVERLLPYLFLLALICIALGFRPLLPVDETRYLSVTWEMYLSGQIFVPTMNFAPYLQKPPLLFWLIDLAWGIFGASRVAAMLVIFVASSLVIGLTTRLAKTLFPGRDDIASRIPWLVAGSTVFVIYSTLILFDMLLTVFALAALLSLLAFARSGNRWHAVLAGLFIGLGVLTKGPVVLIHVGAPILLYPFWRDRQAGLTTPKFFAGAGLAILAALIPVAIWLVPATIQTEGNFVYDLVWNQSAGRVTGNLHNSHGRPFYFYIVLMPIMLMPWIFIPEVRRLKLGARIRGLIDTRSPDLHALRLLSFSFVAVLLVFSAISGKQPHYVVPMLPFATILFGYFMAEIPLAKLRNAAFVLLAIFGIGHAAASVTAFKREDLMPLANFIDERKNADWAIAFDYQDEVGFLARLQKPLERTDNPEEWLRSHPGGYVIDKSKDPGTSKQIAFRLHVERGYLVVLKNQH</sequence>
<dbReference type="InterPro" id="IPR038731">
    <property type="entry name" value="RgtA/B/C-like"/>
</dbReference>
<evidence type="ECO:0000256" key="1">
    <source>
        <dbReference type="ARBA" id="ARBA00004651"/>
    </source>
</evidence>
<feature type="transmembrane region" description="Helical" evidence="8">
    <location>
        <begin position="36"/>
        <end position="56"/>
    </location>
</feature>
<dbReference type="PANTHER" id="PTHR33908:SF3">
    <property type="entry name" value="UNDECAPRENYL PHOSPHATE-ALPHA-4-AMINO-4-DEOXY-L-ARABINOSE ARABINOSYL TRANSFERASE"/>
    <property type="match status" value="1"/>
</dbReference>
<evidence type="ECO:0000256" key="7">
    <source>
        <dbReference type="ARBA" id="ARBA00023136"/>
    </source>
</evidence>
<evidence type="ECO:0000256" key="8">
    <source>
        <dbReference type="SAM" id="Phobius"/>
    </source>
</evidence>
<keyword evidence="3" id="KW-0328">Glycosyltransferase</keyword>
<dbReference type="EMBL" id="CAKXZT010000117">
    <property type="protein sequence ID" value="CAH2399652.1"/>
    <property type="molecule type" value="Genomic_DNA"/>
</dbReference>
<protein>
    <submittedName>
        <fullName evidence="10">PMT_2 domain-containing protein</fullName>
    </submittedName>
</protein>
<comment type="caution">
    <text evidence="10">The sequence shown here is derived from an EMBL/GenBank/DDBJ whole genome shotgun (WGS) entry which is preliminary data.</text>
</comment>
<dbReference type="Pfam" id="PF13231">
    <property type="entry name" value="PMT_2"/>
    <property type="match status" value="1"/>
</dbReference>
<dbReference type="PANTHER" id="PTHR33908">
    <property type="entry name" value="MANNOSYLTRANSFERASE YKCB-RELATED"/>
    <property type="match status" value="1"/>
</dbReference>
<keyword evidence="2" id="KW-1003">Cell membrane</keyword>
<evidence type="ECO:0000313" key="11">
    <source>
        <dbReference type="Proteomes" id="UP001153050"/>
    </source>
</evidence>
<evidence type="ECO:0000256" key="4">
    <source>
        <dbReference type="ARBA" id="ARBA00022679"/>
    </source>
</evidence>
<evidence type="ECO:0000256" key="3">
    <source>
        <dbReference type="ARBA" id="ARBA00022676"/>
    </source>
</evidence>
<keyword evidence="4" id="KW-0808">Transferase</keyword>